<evidence type="ECO:0000256" key="6">
    <source>
        <dbReference type="ARBA" id="ARBA00022857"/>
    </source>
</evidence>
<evidence type="ECO:0000256" key="17">
    <source>
        <dbReference type="ARBA" id="ARBA00060638"/>
    </source>
</evidence>
<dbReference type="SUPFAM" id="SSF56399">
    <property type="entry name" value="ADP-ribosylation"/>
    <property type="match status" value="1"/>
</dbReference>
<comment type="function">
    <text evidence="1">Catalyzes the last step of tRNA splicing, the transfer of the splice junction 2'-phosphate from ligated tRNA to NAD to produce ADP-ribose 1''-2'' cyclic phosphate.</text>
</comment>
<feature type="transmembrane region" description="Helical" evidence="18">
    <location>
        <begin position="262"/>
        <end position="280"/>
    </location>
</feature>
<evidence type="ECO:0000313" key="20">
    <source>
        <dbReference type="Proteomes" id="UP000010422"/>
    </source>
</evidence>
<dbReference type="PANTHER" id="PTHR21257:SF52">
    <property type="entry name" value="DELTA(14)-STEROL REDUCTASE TM7SF2"/>
    <property type="match status" value="1"/>
</dbReference>
<feature type="transmembrane region" description="Helical" evidence="18">
    <location>
        <begin position="292"/>
        <end position="311"/>
    </location>
</feature>
<accession>L0P9F3</accession>
<feature type="transmembrane region" description="Helical" evidence="18">
    <location>
        <begin position="20"/>
        <end position="39"/>
    </location>
</feature>
<dbReference type="STRING" id="1209962.L0P9F3"/>
<comment type="catalytic activity">
    <reaction evidence="16">
        <text>4,4-dimethyl-5alpha-cholesta-8,24-dien-3beta-ol + NADP(+) = 4,4-dimethyl-5alpha-cholesta-8,14,24-trien-3beta-ol + NADPH + H(+)</text>
        <dbReference type="Rhea" id="RHEA:18561"/>
        <dbReference type="ChEBI" id="CHEBI:15378"/>
        <dbReference type="ChEBI" id="CHEBI:17813"/>
        <dbReference type="ChEBI" id="CHEBI:18364"/>
        <dbReference type="ChEBI" id="CHEBI:57783"/>
        <dbReference type="ChEBI" id="CHEBI:58349"/>
        <dbReference type="EC" id="1.3.1.70"/>
    </reaction>
    <physiologicalReaction direction="right-to-left" evidence="16">
        <dbReference type="Rhea" id="RHEA:18563"/>
    </physiologicalReaction>
</comment>
<evidence type="ECO:0000256" key="1">
    <source>
        <dbReference type="ARBA" id="ARBA00003343"/>
    </source>
</evidence>
<evidence type="ECO:0000313" key="19">
    <source>
        <dbReference type="EMBL" id="CCJ29021.1"/>
    </source>
</evidence>
<comment type="pathway">
    <text evidence="17">Steroid biosynthesis; zymosterol biosynthesis; zymosterol from lanosterol: step 2/6.</text>
</comment>
<dbReference type="InterPro" id="IPR001171">
    <property type="entry name" value="ERG24_DHCR-like"/>
</dbReference>
<evidence type="ECO:0000256" key="4">
    <source>
        <dbReference type="ARBA" id="ARBA00022516"/>
    </source>
</evidence>
<dbReference type="GO" id="GO:0006696">
    <property type="term" value="P:ergosterol biosynthetic process"/>
    <property type="evidence" value="ECO:0007669"/>
    <property type="project" value="TreeGrafter"/>
</dbReference>
<keyword evidence="10 18" id="KW-0756">Sterol biosynthesis</keyword>
<gene>
    <name evidence="19" type="ORF">PNEJI1_002193</name>
</gene>
<dbReference type="VEuPathDB" id="FungiDB:PNEJI1_002193"/>
<feature type="transmembrane region" description="Helical" evidence="18">
    <location>
        <begin position="66"/>
        <end position="85"/>
    </location>
</feature>
<comment type="similarity">
    <text evidence="3 18">Belongs to the ERG4/ERG24 family.</text>
</comment>
<comment type="caution">
    <text evidence="19">The sequence shown here is derived from an EMBL/GenBank/DDBJ whole genome shotgun (WGS) entry which is preliminary data.</text>
</comment>
<dbReference type="Proteomes" id="UP000010422">
    <property type="component" value="Unassembled WGS sequence"/>
</dbReference>
<dbReference type="GO" id="GO:0050613">
    <property type="term" value="F:Delta14-sterol reductase activity"/>
    <property type="evidence" value="ECO:0007669"/>
    <property type="project" value="UniProtKB-EC"/>
</dbReference>
<dbReference type="FunCoup" id="L0P9F3">
    <property type="interactions" value="106"/>
</dbReference>
<evidence type="ECO:0000256" key="8">
    <source>
        <dbReference type="ARBA" id="ARBA00022989"/>
    </source>
</evidence>
<evidence type="ECO:0000256" key="3">
    <source>
        <dbReference type="ARBA" id="ARBA00005402"/>
    </source>
</evidence>
<keyword evidence="12 18" id="KW-0472">Membrane</keyword>
<keyword evidence="7 18" id="KW-0752">Steroid biosynthesis</keyword>
<evidence type="ECO:0000256" key="10">
    <source>
        <dbReference type="ARBA" id="ARBA00023011"/>
    </source>
</evidence>
<evidence type="ECO:0000256" key="18">
    <source>
        <dbReference type="RuleBase" id="RU369120"/>
    </source>
</evidence>
<dbReference type="InterPro" id="IPR042080">
    <property type="entry name" value="RNA_2'-PTrans_N"/>
</dbReference>
<keyword evidence="13 18" id="KW-1207">Sterol metabolism</keyword>
<feature type="transmembrane region" description="Helical" evidence="18">
    <location>
        <begin position="106"/>
        <end position="124"/>
    </location>
</feature>
<evidence type="ECO:0000256" key="14">
    <source>
        <dbReference type="ARBA" id="ARBA00023221"/>
    </source>
</evidence>
<proteinExistence type="inferred from homology"/>
<dbReference type="InterPro" id="IPR018083">
    <property type="entry name" value="Sterol_reductase_CS"/>
</dbReference>
<evidence type="ECO:0000256" key="13">
    <source>
        <dbReference type="ARBA" id="ARBA00023166"/>
    </source>
</evidence>
<dbReference type="GO" id="GO:0005789">
    <property type="term" value="C:endoplasmic reticulum membrane"/>
    <property type="evidence" value="ECO:0007669"/>
    <property type="project" value="TreeGrafter"/>
</dbReference>
<dbReference type="InterPro" id="IPR002745">
    <property type="entry name" value="Ptrans_KptA/Tpt1"/>
</dbReference>
<keyword evidence="4 18" id="KW-0444">Lipid biosynthesis</keyword>
<dbReference type="PANTHER" id="PTHR21257">
    <property type="entry name" value="DELTA(14)-STEROL REDUCTASE"/>
    <property type="match status" value="1"/>
</dbReference>
<dbReference type="EMBL" id="CAKM01000149">
    <property type="protein sequence ID" value="CCJ29021.1"/>
    <property type="molecule type" value="Genomic_DNA"/>
</dbReference>
<comment type="catalytic activity">
    <reaction evidence="15">
        <text>2'-phospho-[ligated tRNA] + NAD(+) = mature tRNA + ADP-alpha-D-ribose 1'',2''-cyclic phosphate + nicotinamide</text>
        <dbReference type="Rhea" id="RHEA:23324"/>
        <dbReference type="Rhea" id="RHEA-COMP:11106"/>
        <dbReference type="Rhea" id="RHEA-COMP:11107"/>
        <dbReference type="ChEBI" id="CHEBI:17154"/>
        <dbReference type="ChEBI" id="CHEBI:57540"/>
        <dbReference type="ChEBI" id="CHEBI:76596"/>
        <dbReference type="ChEBI" id="CHEBI:82883"/>
        <dbReference type="ChEBI" id="CHEBI:85027"/>
        <dbReference type="EC" id="2.7.1.160"/>
    </reaction>
</comment>
<reference evidence="19 20" key="1">
    <citation type="journal article" date="2012" name="MBio">
        <title>De novo assembly of the Pneumocystis jirovecii genome from a single bronchoalveolar lavage fluid specimen from a patient.</title>
        <authorList>
            <person name="Cisse O.H."/>
            <person name="Pagni M."/>
            <person name="Hauser P.M."/>
        </authorList>
    </citation>
    <scope>NUCLEOTIDE SEQUENCE [LARGE SCALE GENOMIC DNA]</scope>
    <source>
        <strain evidence="19 20">SE8</strain>
    </source>
</reference>
<evidence type="ECO:0000256" key="5">
    <source>
        <dbReference type="ARBA" id="ARBA00022692"/>
    </source>
</evidence>
<dbReference type="Pfam" id="PF01222">
    <property type="entry name" value="ERG4_ERG24"/>
    <property type="match status" value="1"/>
</dbReference>
<evidence type="ECO:0000256" key="12">
    <source>
        <dbReference type="ARBA" id="ARBA00023136"/>
    </source>
</evidence>
<keyword evidence="6" id="KW-0521">NADP</keyword>
<dbReference type="FunFam" id="1.20.120.1630:FF:000009">
    <property type="entry name" value="C-14 sterol reductase"/>
    <property type="match status" value="1"/>
</dbReference>
<organism evidence="20">
    <name type="scientific">Pneumocystis jirovecii</name>
    <name type="common">Human pneumocystis pneumonia agent</name>
    <dbReference type="NCBI Taxonomy" id="42068"/>
    <lineage>
        <taxon>Eukaryota</taxon>
        <taxon>Fungi</taxon>
        <taxon>Dikarya</taxon>
        <taxon>Ascomycota</taxon>
        <taxon>Taphrinomycotina</taxon>
        <taxon>Pneumocystomycetes</taxon>
        <taxon>Pneumocystaceae</taxon>
        <taxon>Pneumocystis</taxon>
    </lineage>
</organism>
<evidence type="ECO:0000256" key="2">
    <source>
        <dbReference type="ARBA" id="ARBA00004141"/>
    </source>
</evidence>
<name>L0P9F3_PNEJI</name>
<evidence type="ECO:0000256" key="9">
    <source>
        <dbReference type="ARBA" id="ARBA00023002"/>
    </source>
</evidence>
<keyword evidence="5 18" id="KW-0812">Transmembrane</keyword>
<dbReference type="AlphaFoldDB" id="L0P9F3"/>
<dbReference type="Pfam" id="PF01885">
    <property type="entry name" value="PTS_2-RNA"/>
    <property type="match status" value="1"/>
</dbReference>
<dbReference type="Gene3D" id="3.20.170.30">
    <property type="match status" value="1"/>
</dbReference>
<keyword evidence="14 18" id="KW-0753">Steroid metabolism</keyword>
<dbReference type="GO" id="GO:0000215">
    <property type="term" value="F:tRNA 2'-phosphotransferase activity"/>
    <property type="evidence" value="ECO:0007669"/>
    <property type="project" value="UniProtKB-EC"/>
</dbReference>
<comment type="subcellular location">
    <subcellularLocation>
        <location evidence="2">Membrane</location>
        <topology evidence="2">Multi-pass membrane protein</topology>
    </subcellularLocation>
</comment>
<evidence type="ECO:0000256" key="7">
    <source>
        <dbReference type="ARBA" id="ARBA00022955"/>
    </source>
</evidence>
<dbReference type="InParanoid" id="L0P9F3"/>
<evidence type="ECO:0000256" key="11">
    <source>
        <dbReference type="ARBA" id="ARBA00023098"/>
    </source>
</evidence>
<dbReference type="Gene3D" id="1.20.120.1630">
    <property type="match status" value="1"/>
</dbReference>
<dbReference type="PROSITE" id="PS01017">
    <property type="entry name" value="STEROL_REDUCT_1"/>
    <property type="match status" value="1"/>
</dbReference>
<dbReference type="Gene3D" id="1.10.10.970">
    <property type="entry name" value="RNA 2'-phosphotransferase, Tpt1/KptA family, N-terminal domain"/>
    <property type="match status" value="1"/>
</dbReference>
<dbReference type="PROSITE" id="PS01018">
    <property type="entry name" value="STEROL_REDUCT_2"/>
    <property type="match status" value="1"/>
</dbReference>
<keyword evidence="11 18" id="KW-0443">Lipid metabolism</keyword>
<evidence type="ECO:0000256" key="16">
    <source>
        <dbReference type="ARBA" id="ARBA00052254"/>
    </source>
</evidence>
<keyword evidence="9 18" id="KW-0560">Oxidoreductase</keyword>
<comment type="caution">
    <text evidence="18">Lacks conserved residue(s) required for the propagation of feature annotation.</text>
</comment>
<protein>
    <recommendedName>
        <fullName evidence="18">Delta(14)-sterol reductase</fullName>
    </recommendedName>
    <alternativeName>
        <fullName evidence="18">C-14 sterol reductase</fullName>
    </alternativeName>
    <alternativeName>
        <fullName evidence="18">Sterol C14-reductase</fullName>
    </alternativeName>
</protein>
<sequence>MQLLRKKCLFYQKKEFVRSLSVTVIIFSTPFIVYELYFLCNENGCKFSLMYILESFFQNEPLFDPFAFIVYFLWWILLISAWVFLPGYFKQGNILDNGARLTYKINGFRTLIFVLSICTIGFYLKGVDFLEFVWSHYLGLITSSLIFSIALSCYTYACSFLSNRCLSKAGNTGNYIYDFYMGRELNPRIGLFDIKEFVELRPGIILWVVLNLSFAAHQYIHLEGQITNSMVLVCLFQIWYCVDSLWNEELVLTTMDITTEGFGYMLCFGSITWVPFIYSFQARYLAFHPVYLSNFAVIGIILLQCLGFWIFRGANSQKDAFRKNPEASSVRHLTYITTEKGNKLITSGWWGRSRHINYFGDWLMAWAWCLPTGFENPITYFYVVYFAILLIHRERRDNHICSIKYGKDWDKYCHLVPYRIIPLMTVHNETWSRKLCKVLRHCAPNYGLYMNSDGFVSVDALLSHPAFRGLTVSQLKQIVAENNKSRFVLYTDPQTQELFIRAAQGHSIPLQDDLLLERIIFKDQFPKTTVHATTRQKWIQIYKSGGLSAMKRNHIHLTSYPECLGGTTVPQIRASADVLILVDVYNAFDHGIPFFWSTNKVLLTPGAPATPGWLPLQYLIGAITRTGEPLIFPPDSFASASFHVSTIP</sequence>
<evidence type="ECO:0000256" key="15">
    <source>
        <dbReference type="ARBA" id="ARBA00047949"/>
    </source>
</evidence>
<keyword evidence="8 18" id="KW-1133">Transmembrane helix</keyword>
<feature type="transmembrane region" description="Helical" evidence="18">
    <location>
        <begin position="136"/>
        <end position="157"/>
    </location>
</feature>
<dbReference type="InterPro" id="IPR042081">
    <property type="entry name" value="RNA_2'-PTrans_C"/>
</dbReference>